<dbReference type="EMBL" id="CP007128">
    <property type="protein sequence ID" value="AHG91387.1"/>
    <property type="molecule type" value="Genomic_DNA"/>
</dbReference>
<sequence length="147" mass="14392">MPRARAGSALLLAATACTAYHAVPPEHVATGARVRVTLTTDGAAALASRLGGAVTGVEGKWVGERADSIDLRVDRLLTAAGAPVDWSGGPVAIARGAVQSVEQATVSRSRTTLLVGGVAAAGAALLAIVHRGGGAKGEPTGGGQPGL</sequence>
<dbReference type="InParanoid" id="W0RLQ5"/>
<dbReference type="RefSeq" id="WP_025412836.1">
    <property type="nucleotide sequence ID" value="NZ_CP007128.1"/>
</dbReference>
<feature type="signal peptide" evidence="1">
    <location>
        <begin position="1"/>
        <end position="21"/>
    </location>
</feature>
<dbReference type="AlphaFoldDB" id="W0RLQ5"/>
<keyword evidence="3" id="KW-1185">Reference proteome</keyword>
<protein>
    <submittedName>
        <fullName evidence="2">Uncharacterized protein</fullName>
    </submittedName>
</protein>
<organism evidence="2 3">
    <name type="scientific">Gemmatirosa kalamazoonensis</name>
    <dbReference type="NCBI Taxonomy" id="861299"/>
    <lineage>
        <taxon>Bacteria</taxon>
        <taxon>Pseudomonadati</taxon>
        <taxon>Gemmatimonadota</taxon>
        <taxon>Gemmatimonadia</taxon>
        <taxon>Gemmatimonadales</taxon>
        <taxon>Gemmatimonadaceae</taxon>
        <taxon>Gemmatirosa</taxon>
    </lineage>
</organism>
<name>W0RLQ5_9BACT</name>
<accession>W0RLQ5</accession>
<dbReference type="HOGENOM" id="CLU_1765398_0_0_0"/>
<evidence type="ECO:0000256" key="1">
    <source>
        <dbReference type="SAM" id="SignalP"/>
    </source>
</evidence>
<feature type="chain" id="PRO_5004794572" evidence="1">
    <location>
        <begin position="22"/>
        <end position="147"/>
    </location>
</feature>
<dbReference type="PROSITE" id="PS51257">
    <property type="entry name" value="PROKAR_LIPOPROTEIN"/>
    <property type="match status" value="1"/>
</dbReference>
<gene>
    <name evidence="2" type="ORF">J421_3850</name>
</gene>
<keyword evidence="1" id="KW-0732">Signal</keyword>
<proteinExistence type="predicted"/>
<dbReference type="KEGG" id="gba:J421_3850"/>
<evidence type="ECO:0000313" key="3">
    <source>
        <dbReference type="Proteomes" id="UP000019151"/>
    </source>
</evidence>
<evidence type="ECO:0000313" key="2">
    <source>
        <dbReference type="EMBL" id="AHG91387.1"/>
    </source>
</evidence>
<dbReference type="Proteomes" id="UP000019151">
    <property type="component" value="Chromosome"/>
</dbReference>
<dbReference type="STRING" id="861299.J421_3850"/>
<reference evidence="2 3" key="1">
    <citation type="journal article" date="2014" name="Genome Announc.">
        <title>Genome Sequence and Methylome of Soil Bacterium Gemmatirosa kalamazoonensis KBS708T, a Member of the Rarely Cultivated Gemmatimonadetes Phylum.</title>
        <authorList>
            <person name="Debruyn J.M."/>
            <person name="Radosevich M."/>
            <person name="Wommack K.E."/>
            <person name="Polson S.W."/>
            <person name="Hauser L.J."/>
            <person name="Fawaz M.N."/>
            <person name="Korlach J."/>
            <person name="Tsai Y.C."/>
        </authorList>
    </citation>
    <scope>NUCLEOTIDE SEQUENCE [LARGE SCALE GENOMIC DNA]</scope>
    <source>
        <strain evidence="2 3">KBS708</strain>
    </source>
</reference>